<reference evidence="8 9" key="1">
    <citation type="submission" date="2020-07" db="EMBL/GenBank/DDBJ databases">
        <title>Genomic Encyclopedia of Type Strains, Phase IV (KMG-V): Genome sequencing to study the core and pangenomes of soil and plant-associated prokaryotes.</title>
        <authorList>
            <person name="Whitman W."/>
        </authorList>
    </citation>
    <scope>NUCLEOTIDE SEQUENCE [LARGE SCALE GENOMIC DNA]</scope>
    <source>
        <strain evidence="8 9">SAS40</strain>
    </source>
</reference>
<evidence type="ECO:0000256" key="2">
    <source>
        <dbReference type="ARBA" id="ARBA00022448"/>
    </source>
</evidence>
<dbReference type="PROSITE" id="PS00211">
    <property type="entry name" value="ABC_TRANSPORTER_1"/>
    <property type="match status" value="1"/>
</dbReference>
<dbReference type="InterPro" id="IPR003439">
    <property type="entry name" value="ABC_transporter-like_ATP-bd"/>
</dbReference>
<keyword evidence="5 8" id="KW-0067">ATP-binding</keyword>
<name>A0A7Y9IYF1_9BURK</name>
<dbReference type="Pfam" id="PF00005">
    <property type="entry name" value="ABC_tran"/>
    <property type="match status" value="1"/>
</dbReference>
<gene>
    <name evidence="8" type="ORF">FHW18_004714</name>
</gene>
<dbReference type="Proteomes" id="UP000542125">
    <property type="component" value="Unassembled WGS sequence"/>
</dbReference>
<comment type="similarity">
    <text evidence="1">Belongs to the ABC transporter superfamily.</text>
</comment>
<evidence type="ECO:0000259" key="7">
    <source>
        <dbReference type="PROSITE" id="PS50893"/>
    </source>
</evidence>
<comment type="caution">
    <text evidence="8">The sequence shown here is derived from an EMBL/GenBank/DDBJ whole genome shotgun (WGS) entry which is preliminary data.</text>
</comment>
<feature type="domain" description="ABC transporter" evidence="7">
    <location>
        <begin position="22"/>
        <end position="254"/>
    </location>
</feature>
<dbReference type="PROSITE" id="PS50893">
    <property type="entry name" value="ABC_TRANSPORTER_2"/>
    <property type="match status" value="1"/>
</dbReference>
<evidence type="ECO:0000256" key="1">
    <source>
        <dbReference type="ARBA" id="ARBA00005417"/>
    </source>
</evidence>
<dbReference type="EMBL" id="JACBYR010000002">
    <property type="protein sequence ID" value="NYE85407.1"/>
    <property type="molecule type" value="Genomic_DNA"/>
</dbReference>
<evidence type="ECO:0000313" key="9">
    <source>
        <dbReference type="Proteomes" id="UP000542125"/>
    </source>
</evidence>
<keyword evidence="4" id="KW-0547">Nucleotide-binding</keyword>
<dbReference type="GO" id="GO:0005524">
    <property type="term" value="F:ATP binding"/>
    <property type="evidence" value="ECO:0007669"/>
    <property type="project" value="UniProtKB-KW"/>
</dbReference>
<dbReference type="PIRSF" id="PIRSF039137">
    <property type="entry name" value="ABC_branched_ATPase"/>
    <property type="match status" value="1"/>
</dbReference>
<dbReference type="CDD" id="cd03224">
    <property type="entry name" value="ABC_TM1139_LivF_branched"/>
    <property type="match status" value="1"/>
</dbReference>
<evidence type="ECO:0000313" key="8">
    <source>
        <dbReference type="EMBL" id="NYE85407.1"/>
    </source>
</evidence>
<evidence type="ECO:0000256" key="5">
    <source>
        <dbReference type="ARBA" id="ARBA00022840"/>
    </source>
</evidence>
<keyword evidence="3" id="KW-0472">Membrane</keyword>
<dbReference type="GO" id="GO:0015658">
    <property type="term" value="F:branched-chain amino acid transmembrane transporter activity"/>
    <property type="evidence" value="ECO:0007669"/>
    <property type="project" value="InterPro"/>
</dbReference>
<keyword evidence="2" id="KW-0813">Transport</keyword>
<organism evidence="8 9">
    <name type="scientific">Pigmentiphaga litoralis</name>
    <dbReference type="NCBI Taxonomy" id="516702"/>
    <lineage>
        <taxon>Bacteria</taxon>
        <taxon>Pseudomonadati</taxon>
        <taxon>Pseudomonadota</taxon>
        <taxon>Betaproteobacteria</taxon>
        <taxon>Burkholderiales</taxon>
        <taxon>Alcaligenaceae</taxon>
        <taxon>Pigmentiphaga</taxon>
    </lineage>
</organism>
<dbReference type="AlphaFoldDB" id="A0A7Y9IYF1"/>
<dbReference type="PANTHER" id="PTHR43820:SF4">
    <property type="entry name" value="HIGH-AFFINITY BRANCHED-CHAIN AMINO ACID TRANSPORT ATP-BINDING PROTEIN LIVF"/>
    <property type="match status" value="1"/>
</dbReference>
<dbReference type="PANTHER" id="PTHR43820">
    <property type="entry name" value="HIGH-AFFINITY BRANCHED-CHAIN AMINO ACID TRANSPORT ATP-BINDING PROTEIN LIVF"/>
    <property type="match status" value="1"/>
</dbReference>
<dbReference type="InterPro" id="IPR052156">
    <property type="entry name" value="BCAA_Transport_ATP-bd_LivF"/>
</dbReference>
<sequence length="263" mass="28127">MKDIASDLASNTTPATTPDLVLDIAGLQVAYGGIQAVKGIDLQIRKGELVTLIGANGAGKTTTLNAIAGSLTPLRGEITYFGSPLKGRRTDQRVADGLVMIPEGRGVFARMTIIENLQMGAYLRNDKAQITRDVDRMFTLFPRLKERATQLAGTMSGGEQQMLAMARAMMSQPKLLLLDEPSMGLAPIMVDKIFEVIREIAAEGVTMLLVEQNARLALMAADRGYVMESGVITMAGDAKGMLDDPKVRAAYLGEDVDGTPVAP</sequence>
<keyword evidence="6" id="KW-0029">Amino-acid transport</keyword>
<dbReference type="SUPFAM" id="SSF52540">
    <property type="entry name" value="P-loop containing nucleoside triphosphate hydrolases"/>
    <property type="match status" value="1"/>
</dbReference>
<dbReference type="InterPro" id="IPR030660">
    <property type="entry name" value="ABC_branched_ATPase_LivF/BraG"/>
</dbReference>
<protein>
    <submittedName>
        <fullName evidence="8">Branched-chain amino acid transport system ATP-binding protein</fullName>
    </submittedName>
</protein>
<dbReference type="SMART" id="SM00382">
    <property type="entry name" value="AAA"/>
    <property type="match status" value="1"/>
</dbReference>
<dbReference type="Gene3D" id="3.40.50.300">
    <property type="entry name" value="P-loop containing nucleotide triphosphate hydrolases"/>
    <property type="match status" value="1"/>
</dbReference>
<keyword evidence="3" id="KW-1003">Cell membrane</keyword>
<keyword evidence="9" id="KW-1185">Reference proteome</keyword>
<evidence type="ECO:0000256" key="4">
    <source>
        <dbReference type="ARBA" id="ARBA00022741"/>
    </source>
</evidence>
<dbReference type="InterPro" id="IPR027417">
    <property type="entry name" value="P-loop_NTPase"/>
</dbReference>
<dbReference type="GO" id="GO:0015807">
    <property type="term" value="P:L-amino acid transport"/>
    <property type="evidence" value="ECO:0007669"/>
    <property type="project" value="TreeGrafter"/>
</dbReference>
<evidence type="ECO:0000256" key="6">
    <source>
        <dbReference type="ARBA" id="ARBA00022970"/>
    </source>
</evidence>
<dbReference type="GO" id="GO:0016887">
    <property type="term" value="F:ATP hydrolysis activity"/>
    <property type="evidence" value="ECO:0007669"/>
    <property type="project" value="InterPro"/>
</dbReference>
<dbReference type="InterPro" id="IPR017871">
    <property type="entry name" value="ABC_transporter-like_CS"/>
</dbReference>
<proteinExistence type="inferred from homology"/>
<accession>A0A7Y9IYF1</accession>
<evidence type="ECO:0000256" key="3">
    <source>
        <dbReference type="ARBA" id="ARBA00022475"/>
    </source>
</evidence>
<dbReference type="InterPro" id="IPR003593">
    <property type="entry name" value="AAA+_ATPase"/>
</dbReference>